<proteinExistence type="predicted"/>
<organism evidence="4 5">
    <name type="scientific">Natrarchaeobaculum sulfurireducens</name>
    <dbReference type="NCBI Taxonomy" id="2044521"/>
    <lineage>
        <taxon>Archaea</taxon>
        <taxon>Methanobacteriati</taxon>
        <taxon>Methanobacteriota</taxon>
        <taxon>Stenosarchaea group</taxon>
        <taxon>Halobacteria</taxon>
        <taxon>Halobacteriales</taxon>
        <taxon>Natrialbaceae</taxon>
        <taxon>Natrarchaeobaculum</taxon>
    </lineage>
</organism>
<dbReference type="InterPro" id="IPR013099">
    <property type="entry name" value="K_chnl_dom"/>
</dbReference>
<dbReference type="SUPFAM" id="SSF51735">
    <property type="entry name" value="NAD(P)-binding Rossmann-fold domains"/>
    <property type="match status" value="1"/>
</dbReference>
<dbReference type="Gene3D" id="3.40.50.720">
    <property type="entry name" value="NAD(P)-binding Rossmann-like Domain"/>
    <property type="match status" value="1"/>
</dbReference>
<sequence>MADHSDSSEPAIDRLFSHSETVRLVNWRALSGAKSAVILCGFVAVLSFVTGLSNLAQPTVADDGPLAAVLPGGPNVVPFTGVLLAFVLGALVFGLGRRKRLAWYLTVLTLPLTSLLPLTAFQTTDVPLLLLVLLTLPLLLVNRDAFDRRLELSSLQIASLSSIVGVVLYGTIGTYAIRDQFTGIDTWGDSVYYVVVTIATVGYGDITPLTTGAKWFSLSIILFGTGAFTVAIGALIVPAIEKRMATVFGNMTPSELTLLEDHVLVLGYSDMTDSLLEELDDETDLVIVTPDADAAATLTEREVNVLTDDPTHEATLRDAKIGDAAGVVVATHDDANDVLAVLAARKLNPDIRIVAAATDGQHVDKLEAVGADEVISPVEMAGRLLGRSILEKPSTESLFGTTDDDAS</sequence>
<gene>
    <name evidence="4" type="ORF">AArc1_0500</name>
</gene>
<evidence type="ECO:0000256" key="1">
    <source>
        <dbReference type="ARBA" id="ARBA00004651"/>
    </source>
</evidence>
<dbReference type="InterPro" id="IPR050721">
    <property type="entry name" value="Trk_Ktr_HKT_K-transport"/>
</dbReference>
<evidence type="ECO:0000313" key="5">
    <source>
        <dbReference type="Proteomes" id="UP000258707"/>
    </source>
</evidence>
<feature type="domain" description="RCK N-terminal" evidence="3">
    <location>
        <begin position="260"/>
        <end position="376"/>
    </location>
</feature>
<feature type="transmembrane region" description="Helical" evidence="2">
    <location>
        <begin position="157"/>
        <end position="177"/>
    </location>
</feature>
<dbReference type="Proteomes" id="UP000258707">
    <property type="component" value="Chromosome"/>
</dbReference>
<dbReference type="Pfam" id="PF02254">
    <property type="entry name" value="TrkA_N"/>
    <property type="match status" value="1"/>
</dbReference>
<dbReference type="AlphaFoldDB" id="A0A346PBE9"/>
<keyword evidence="2" id="KW-0812">Transmembrane</keyword>
<evidence type="ECO:0000256" key="2">
    <source>
        <dbReference type="SAM" id="Phobius"/>
    </source>
</evidence>
<reference evidence="5" key="1">
    <citation type="submission" date="2017-10" db="EMBL/GenBank/DDBJ databases">
        <title>Phenotypic and genomic properties of facultatively anaerobic sulfur-reducing natronoarchaea from hypersaline soda lakes.</title>
        <authorList>
            <person name="Sorokin D.Y."/>
            <person name="Kublanov I.V."/>
            <person name="Roman P."/>
            <person name="Sinninghe Damste J.S."/>
            <person name="Golyshin P.N."/>
            <person name="Rojo D."/>
            <person name="Ciordia S."/>
            <person name="Mena Md.C."/>
            <person name="Ferrer M."/>
            <person name="Messina E."/>
            <person name="Smedile F."/>
            <person name="La Spada G."/>
            <person name="La Cono V."/>
            <person name="Yakimov M.M."/>
        </authorList>
    </citation>
    <scope>NUCLEOTIDE SEQUENCE [LARGE SCALE GENOMIC DNA]</scope>
    <source>
        <strain evidence="5">AArc1</strain>
    </source>
</reference>
<dbReference type="InterPro" id="IPR036291">
    <property type="entry name" value="NAD(P)-bd_dom_sf"/>
</dbReference>
<dbReference type="PROSITE" id="PS51201">
    <property type="entry name" value="RCK_N"/>
    <property type="match status" value="1"/>
</dbReference>
<evidence type="ECO:0000259" key="3">
    <source>
        <dbReference type="PROSITE" id="PS51201"/>
    </source>
</evidence>
<dbReference type="Pfam" id="PF07885">
    <property type="entry name" value="Ion_trans_2"/>
    <property type="match status" value="1"/>
</dbReference>
<dbReference type="SUPFAM" id="SSF81324">
    <property type="entry name" value="Voltage-gated potassium channels"/>
    <property type="match status" value="1"/>
</dbReference>
<name>A0A346PBE9_9EURY</name>
<dbReference type="EMBL" id="CP024047">
    <property type="protein sequence ID" value="AXR76844.1"/>
    <property type="molecule type" value="Genomic_DNA"/>
</dbReference>
<dbReference type="KEGG" id="nan:AArc1_0500"/>
<feature type="transmembrane region" description="Helical" evidence="2">
    <location>
        <begin position="215"/>
        <end position="237"/>
    </location>
</feature>
<accession>A0A346PBE9</accession>
<keyword evidence="2" id="KW-0472">Membrane</keyword>
<feature type="transmembrane region" description="Helical" evidence="2">
    <location>
        <begin position="36"/>
        <end position="56"/>
    </location>
</feature>
<feature type="transmembrane region" description="Helical" evidence="2">
    <location>
        <begin position="101"/>
        <end position="120"/>
    </location>
</feature>
<dbReference type="PANTHER" id="PTHR43833">
    <property type="entry name" value="POTASSIUM CHANNEL PROTEIN 2-RELATED-RELATED"/>
    <property type="match status" value="1"/>
</dbReference>
<dbReference type="Gene3D" id="1.10.287.70">
    <property type="match status" value="1"/>
</dbReference>
<evidence type="ECO:0000313" key="4">
    <source>
        <dbReference type="EMBL" id="AXR76844.1"/>
    </source>
</evidence>
<comment type="subcellular location">
    <subcellularLocation>
        <location evidence="1">Cell membrane</location>
        <topology evidence="1">Multi-pass membrane protein</topology>
    </subcellularLocation>
</comment>
<keyword evidence="2" id="KW-1133">Transmembrane helix</keyword>
<protein>
    <submittedName>
        <fullName evidence="4">Kef-type K+ transport system, NAD-binding component</fullName>
    </submittedName>
</protein>
<feature type="transmembrane region" description="Helical" evidence="2">
    <location>
        <begin position="76"/>
        <end position="94"/>
    </location>
</feature>
<dbReference type="GO" id="GO:0005886">
    <property type="term" value="C:plasma membrane"/>
    <property type="evidence" value="ECO:0007669"/>
    <property type="project" value="UniProtKB-SubCell"/>
</dbReference>
<dbReference type="PANTHER" id="PTHR43833:SF9">
    <property type="entry name" value="POTASSIUM CHANNEL PROTEIN YUGO-RELATED"/>
    <property type="match status" value="1"/>
</dbReference>
<dbReference type="GO" id="GO:0006813">
    <property type="term" value="P:potassium ion transport"/>
    <property type="evidence" value="ECO:0007669"/>
    <property type="project" value="InterPro"/>
</dbReference>
<dbReference type="InterPro" id="IPR003148">
    <property type="entry name" value="RCK_N"/>
</dbReference>